<dbReference type="RefSeq" id="WP_182580270.1">
    <property type="nucleotide sequence ID" value="NZ_JACIUY010000042.1"/>
</dbReference>
<feature type="compositionally biased region" description="Basic and acidic residues" evidence="1">
    <location>
        <begin position="180"/>
        <end position="195"/>
    </location>
</feature>
<reference evidence="4 5" key="1">
    <citation type="submission" date="2020-07" db="EMBL/GenBank/DDBJ databases">
        <title>Description of Limosilactobacillus balticus sp. nov., Limosilactobacillus agrestis sp. nov., Limosilactobacillus albertensis sp. nov., Limosilactobacillus rudii sp. nov., Limosilactobacillus fastidiosus sp. nov., five novel Limosilactobacillus species isolated from the vertebrate gastrointestinal tract, and proposal of 6 subspecies of Limosilactobacillus reuteri adapted to the gastrointestinal tract of specific vertebrate hosts.</title>
        <authorList>
            <person name="Li F."/>
            <person name="Cheng C."/>
            <person name="Zheng J."/>
            <person name="Quevedo R.M."/>
            <person name="Li J."/>
            <person name="Roos S."/>
            <person name="Gaenzle M.G."/>
            <person name="Walter J."/>
        </authorList>
    </citation>
    <scope>NUCLEOTIDE SEQUENCE [LARGE SCALE GENOMIC DNA]</scope>
    <source>
        <strain evidence="3 4">WF-MA3-C</strain>
        <strain evidence="2 5">WF-MO7-1</strain>
    </source>
</reference>
<gene>
    <name evidence="3" type="ORF">H5R63_01190</name>
    <name evidence="2" type="ORF">H5R64_05170</name>
</gene>
<dbReference type="EMBL" id="JACIUY010000042">
    <property type="protein sequence ID" value="MBB1085431.1"/>
    <property type="molecule type" value="Genomic_DNA"/>
</dbReference>
<dbReference type="Proteomes" id="UP000518255">
    <property type="component" value="Unassembled WGS sequence"/>
</dbReference>
<protein>
    <submittedName>
        <fullName evidence="3">Uncharacterized protein</fullName>
    </submittedName>
</protein>
<dbReference type="EMBL" id="JACIUZ010000036">
    <property type="protein sequence ID" value="MBB1063153.1"/>
    <property type="molecule type" value="Genomic_DNA"/>
</dbReference>
<evidence type="ECO:0000256" key="1">
    <source>
        <dbReference type="SAM" id="MobiDB-lite"/>
    </source>
</evidence>
<evidence type="ECO:0000313" key="4">
    <source>
        <dbReference type="Proteomes" id="UP000518255"/>
    </source>
</evidence>
<feature type="region of interest" description="Disordered" evidence="1">
    <location>
        <begin position="151"/>
        <end position="202"/>
    </location>
</feature>
<accession>A0A7W3TY50</accession>
<proteinExistence type="predicted"/>
<organism evidence="3 4">
    <name type="scientific">Limosilactobacillus fastidiosus</name>
    <dbReference type="NCBI Taxonomy" id="2759855"/>
    <lineage>
        <taxon>Bacteria</taxon>
        <taxon>Bacillati</taxon>
        <taxon>Bacillota</taxon>
        <taxon>Bacilli</taxon>
        <taxon>Lactobacillales</taxon>
        <taxon>Lactobacillaceae</taxon>
        <taxon>Limosilactobacillus</taxon>
    </lineage>
</organism>
<feature type="compositionally biased region" description="Acidic residues" evidence="1">
    <location>
        <begin position="157"/>
        <end position="169"/>
    </location>
</feature>
<comment type="caution">
    <text evidence="3">The sequence shown here is derived from an EMBL/GenBank/DDBJ whole genome shotgun (WGS) entry which is preliminary data.</text>
</comment>
<dbReference type="AlphaFoldDB" id="A0A7W3TY50"/>
<dbReference type="Proteomes" id="UP000544052">
    <property type="component" value="Unassembled WGS sequence"/>
</dbReference>
<evidence type="ECO:0000313" key="3">
    <source>
        <dbReference type="EMBL" id="MBB1085431.1"/>
    </source>
</evidence>
<keyword evidence="5" id="KW-1185">Reference proteome</keyword>
<name>A0A7W3TY50_9LACO</name>
<evidence type="ECO:0000313" key="5">
    <source>
        <dbReference type="Proteomes" id="UP000544052"/>
    </source>
</evidence>
<sequence length="216" mass="24402">MAKKRKTIKTRSRSLYLPKNKVMDEWFNNQDNAGVSINNGIILKIEEYGIKDYPLAIAESYATTDKKLKDKTNIGTQESYSKVQTTEKQQRSSALYNEGPVLEWIESQSNLSSSIGLLITDLIAQYGTSDLPLKLAWLSGRRNKCLNELSTANIPEKDDDDVPLSDEEVERQSESTQEEGNEKSLGSEKVNSEKSDNDEDKIDLSILHDKSFFNNN</sequence>
<evidence type="ECO:0000313" key="2">
    <source>
        <dbReference type="EMBL" id="MBB1063153.1"/>
    </source>
</evidence>